<evidence type="ECO:0000313" key="1">
    <source>
        <dbReference type="EMBL" id="GGO95438.1"/>
    </source>
</evidence>
<reference evidence="1" key="2">
    <citation type="submission" date="2020-09" db="EMBL/GenBank/DDBJ databases">
        <authorList>
            <person name="Sun Q."/>
            <person name="Zhou Y."/>
        </authorList>
    </citation>
    <scope>NUCLEOTIDE SEQUENCE</scope>
    <source>
        <strain evidence="1">CGMCC 4.7201</strain>
    </source>
</reference>
<name>A0A917ZV86_9ACTN</name>
<protein>
    <recommendedName>
        <fullName evidence="3">DUF1963 domain-containing protein</fullName>
    </recommendedName>
</protein>
<dbReference type="EMBL" id="BMMS01000025">
    <property type="protein sequence ID" value="GGO95438.1"/>
    <property type="molecule type" value="Genomic_DNA"/>
</dbReference>
<dbReference type="AlphaFoldDB" id="A0A917ZV86"/>
<dbReference type="RefSeq" id="WP_229698760.1">
    <property type="nucleotide sequence ID" value="NZ_BMMS01000025.1"/>
</dbReference>
<proteinExistence type="predicted"/>
<organism evidence="1 2">
    <name type="scientific">Wenjunlia tyrosinilytica</name>
    <dbReference type="NCBI Taxonomy" id="1544741"/>
    <lineage>
        <taxon>Bacteria</taxon>
        <taxon>Bacillati</taxon>
        <taxon>Actinomycetota</taxon>
        <taxon>Actinomycetes</taxon>
        <taxon>Kitasatosporales</taxon>
        <taxon>Streptomycetaceae</taxon>
        <taxon>Wenjunlia</taxon>
    </lineage>
</organism>
<gene>
    <name evidence="1" type="ORF">GCM10012280_52630</name>
</gene>
<evidence type="ECO:0000313" key="2">
    <source>
        <dbReference type="Proteomes" id="UP000641932"/>
    </source>
</evidence>
<dbReference type="Gene3D" id="2.30.320.10">
    <property type="entry name" value="YwqG-like"/>
    <property type="match status" value="1"/>
</dbReference>
<evidence type="ECO:0008006" key="3">
    <source>
        <dbReference type="Google" id="ProtNLM"/>
    </source>
</evidence>
<reference evidence="1" key="1">
    <citation type="journal article" date="2014" name="Int. J. Syst. Evol. Microbiol.">
        <title>Complete genome sequence of Corynebacterium casei LMG S-19264T (=DSM 44701T), isolated from a smear-ripened cheese.</title>
        <authorList>
            <consortium name="US DOE Joint Genome Institute (JGI-PGF)"/>
            <person name="Walter F."/>
            <person name="Albersmeier A."/>
            <person name="Kalinowski J."/>
            <person name="Ruckert C."/>
        </authorList>
    </citation>
    <scope>NUCLEOTIDE SEQUENCE</scope>
    <source>
        <strain evidence="1">CGMCC 4.7201</strain>
    </source>
</reference>
<accession>A0A917ZV86</accession>
<sequence>MNRTAPRTVPLLPFHVTEHFPEVADLARPTTLLYPRAGAPSVHDSSMGGPLLWPADEPWLFCEAADHYRPLRQPVETVGPFGVALTPVLQLYARDVPDLPMPAGTDLLQVLWCPLLHPPQHAPLPVLRWQRTGDIVMGPLLEEPPMPWEYDEECVPRPCFVHPTRATEYPGRDLPLDLRDSVEQRSKQLEDVVGLSYWDAAVATQTKVGGYPGWTQEPDWPVCCCGRQMEHLLTIHSREPSFGNPWLPEEDRLGEGPMWRRPVSPEVESSIGPGTGMSLGDMGGVYVFVCPQCPSSYEHRYDCS</sequence>
<comment type="caution">
    <text evidence="1">The sequence shown here is derived from an EMBL/GenBank/DDBJ whole genome shotgun (WGS) entry which is preliminary data.</text>
</comment>
<dbReference type="Proteomes" id="UP000641932">
    <property type="component" value="Unassembled WGS sequence"/>
</dbReference>
<keyword evidence="2" id="KW-1185">Reference proteome</keyword>